<keyword evidence="11" id="KW-0472">Membrane</keyword>
<gene>
    <name evidence="19" type="ORF">DXB65_10900</name>
</gene>
<feature type="domain" description="Polysaccharide export protein N-terminal" evidence="16">
    <location>
        <begin position="148"/>
        <end position="212"/>
    </location>
</feature>
<evidence type="ECO:0000259" key="17">
    <source>
        <dbReference type="Pfam" id="PF10531"/>
    </source>
</evidence>
<dbReference type="PANTHER" id="PTHR33619:SF3">
    <property type="entry name" value="POLYSACCHARIDE EXPORT PROTEIN GFCE-RELATED"/>
    <property type="match status" value="1"/>
</dbReference>
<feature type="signal peptide" evidence="15">
    <location>
        <begin position="1"/>
        <end position="20"/>
    </location>
</feature>
<feature type="domain" description="Soluble ligand binding" evidence="17">
    <location>
        <begin position="709"/>
        <end position="755"/>
    </location>
</feature>
<keyword evidence="6" id="KW-0812">Transmembrane</keyword>
<dbReference type="InterPro" id="IPR049712">
    <property type="entry name" value="Poly_export"/>
</dbReference>
<feature type="domain" description="SLBB" evidence="18">
    <location>
        <begin position="401"/>
        <end position="481"/>
    </location>
</feature>
<feature type="domain" description="Soluble ligand binding" evidence="17">
    <location>
        <begin position="494"/>
        <end position="543"/>
    </location>
</feature>
<feature type="chain" id="PRO_5017604861" evidence="15">
    <location>
        <begin position="21"/>
        <end position="812"/>
    </location>
</feature>
<dbReference type="Proteomes" id="UP000260983">
    <property type="component" value="Unassembled WGS sequence"/>
</dbReference>
<dbReference type="PANTHER" id="PTHR33619">
    <property type="entry name" value="POLYSACCHARIDE EXPORT PROTEIN GFCE-RELATED"/>
    <property type="match status" value="1"/>
</dbReference>
<accession>A0A3E5BEG1</accession>
<evidence type="ECO:0000256" key="5">
    <source>
        <dbReference type="ARBA" id="ARBA00022597"/>
    </source>
</evidence>
<evidence type="ECO:0000256" key="1">
    <source>
        <dbReference type="ARBA" id="ARBA00004571"/>
    </source>
</evidence>
<dbReference type="Gene3D" id="3.10.560.10">
    <property type="entry name" value="Outer membrane lipoprotein wza domain like"/>
    <property type="match status" value="6"/>
</dbReference>
<evidence type="ECO:0000256" key="15">
    <source>
        <dbReference type="SAM" id="SignalP"/>
    </source>
</evidence>
<keyword evidence="13" id="KW-0998">Cell outer membrane</keyword>
<comment type="caution">
    <text evidence="19">The sequence shown here is derived from an EMBL/GenBank/DDBJ whole genome shotgun (WGS) entry which is preliminary data.</text>
</comment>
<reference evidence="19 20" key="1">
    <citation type="submission" date="2018-08" db="EMBL/GenBank/DDBJ databases">
        <title>A genome reference for cultivated species of the human gut microbiota.</title>
        <authorList>
            <person name="Zou Y."/>
            <person name="Xue W."/>
            <person name="Luo G."/>
        </authorList>
    </citation>
    <scope>NUCLEOTIDE SEQUENCE [LARGE SCALE GENOMIC DNA]</scope>
    <source>
        <strain evidence="19 20">OM05-15BH</strain>
    </source>
</reference>
<keyword evidence="10" id="KW-0626">Porin</keyword>
<evidence type="ECO:0000259" key="18">
    <source>
        <dbReference type="Pfam" id="PF22461"/>
    </source>
</evidence>
<evidence type="ECO:0000256" key="10">
    <source>
        <dbReference type="ARBA" id="ARBA00023114"/>
    </source>
</evidence>
<evidence type="ECO:0000259" key="16">
    <source>
        <dbReference type="Pfam" id="PF02563"/>
    </source>
</evidence>
<evidence type="ECO:0000256" key="7">
    <source>
        <dbReference type="ARBA" id="ARBA00022729"/>
    </source>
</evidence>
<evidence type="ECO:0000256" key="9">
    <source>
        <dbReference type="ARBA" id="ARBA00023065"/>
    </source>
</evidence>
<keyword evidence="14" id="KW-0449">Lipoprotein</keyword>
<dbReference type="GO" id="GO:0009279">
    <property type="term" value="C:cell outer membrane"/>
    <property type="evidence" value="ECO:0007669"/>
    <property type="project" value="UniProtKB-SubCell"/>
</dbReference>
<name>A0A3E5BEG1_9BACE</name>
<keyword evidence="12" id="KW-0564">Palmitate</keyword>
<feature type="domain" description="Soluble ligand binding" evidence="17">
    <location>
        <begin position="319"/>
        <end position="366"/>
    </location>
</feature>
<organism evidence="19 20">
    <name type="scientific">Bacteroides oleiciplenus</name>
    <dbReference type="NCBI Taxonomy" id="626931"/>
    <lineage>
        <taxon>Bacteria</taxon>
        <taxon>Pseudomonadati</taxon>
        <taxon>Bacteroidota</taxon>
        <taxon>Bacteroidia</taxon>
        <taxon>Bacteroidales</taxon>
        <taxon>Bacteroidaceae</taxon>
        <taxon>Bacteroides</taxon>
    </lineage>
</organism>
<evidence type="ECO:0000313" key="20">
    <source>
        <dbReference type="Proteomes" id="UP000260983"/>
    </source>
</evidence>
<evidence type="ECO:0000313" key="19">
    <source>
        <dbReference type="EMBL" id="RGN35997.1"/>
    </source>
</evidence>
<keyword evidence="4" id="KW-1134">Transmembrane beta strand</keyword>
<dbReference type="Pfam" id="PF22461">
    <property type="entry name" value="SLBB_2"/>
    <property type="match status" value="2"/>
</dbReference>
<dbReference type="GO" id="GO:0006811">
    <property type="term" value="P:monoatomic ion transport"/>
    <property type="evidence" value="ECO:0007669"/>
    <property type="project" value="UniProtKB-KW"/>
</dbReference>
<evidence type="ECO:0000256" key="4">
    <source>
        <dbReference type="ARBA" id="ARBA00022452"/>
    </source>
</evidence>
<protein>
    <submittedName>
        <fullName evidence="19">Capsule biosynthesis protein</fullName>
    </submittedName>
</protein>
<dbReference type="InterPro" id="IPR003715">
    <property type="entry name" value="Poly_export_N"/>
</dbReference>
<evidence type="ECO:0000256" key="14">
    <source>
        <dbReference type="ARBA" id="ARBA00023288"/>
    </source>
</evidence>
<comment type="similarity">
    <text evidence="2">Belongs to the BexD/CtrA/VexA family.</text>
</comment>
<keyword evidence="3" id="KW-0813">Transport</keyword>
<dbReference type="RefSeq" id="WP_117724224.1">
    <property type="nucleotide sequence ID" value="NZ_QSUL01000006.1"/>
</dbReference>
<dbReference type="Pfam" id="PF02563">
    <property type="entry name" value="Poly_export"/>
    <property type="match status" value="1"/>
</dbReference>
<evidence type="ECO:0000256" key="2">
    <source>
        <dbReference type="ARBA" id="ARBA00009450"/>
    </source>
</evidence>
<keyword evidence="7 15" id="KW-0732">Signal</keyword>
<proteinExistence type="inferred from homology"/>
<dbReference type="InterPro" id="IPR054765">
    <property type="entry name" value="SLBB_dom"/>
</dbReference>
<evidence type="ECO:0000256" key="13">
    <source>
        <dbReference type="ARBA" id="ARBA00023237"/>
    </source>
</evidence>
<keyword evidence="8" id="KW-0625">Polysaccharide transport</keyword>
<dbReference type="GO" id="GO:0015288">
    <property type="term" value="F:porin activity"/>
    <property type="evidence" value="ECO:0007669"/>
    <property type="project" value="UniProtKB-KW"/>
</dbReference>
<feature type="domain" description="Soluble ligand binding" evidence="17">
    <location>
        <begin position="592"/>
        <end position="641"/>
    </location>
</feature>
<dbReference type="AlphaFoldDB" id="A0A3E5BEG1"/>
<evidence type="ECO:0000256" key="6">
    <source>
        <dbReference type="ARBA" id="ARBA00022692"/>
    </source>
</evidence>
<dbReference type="GO" id="GO:0015159">
    <property type="term" value="F:polysaccharide transmembrane transporter activity"/>
    <property type="evidence" value="ECO:0007669"/>
    <property type="project" value="InterPro"/>
</dbReference>
<comment type="subcellular location">
    <subcellularLocation>
        <location evidence="1">Cell outer membrane</location>
        <topology evidence="1">Multi-pass membrane protein</topology>
    </subcellularLocation>
</comment>
<evidence type="ECO:0000256" key="12">
    <source>
        <dbReference type="ARBA" id="ARBA00023139"/>
    </source>
</evidence>
<dbReference type="InterPro" id="IPR019554">
    <property type="entry name" value="Soluble_ligand-bd"/>
</dbReference>
<sequence length="812" mass="89823">MRRLITLFFLIFVLSGMAIAQQMSDDQVIQYVKEANKSGKSQKQISTELLRRGVTKEQVTRIQQKYSGNSSISKSSDVSTQLRQRTLVDGRAPRGGTSELSELDLAGETFELKPDSAITTKISAPQIFGHDLFTNRNLTFEPSINLATPVNYRLGPGDEVIIDIWGASENTIRQSISPEGTILVSGLGPVQLSGMTVKDANAYLQREFSKIYSGISGNEPNSQIKLTLGDIRTIQINIMGEVVVPGTYTLSSFSSVFHALYRAGGVNKIGSLRSIKVIRDGKTVADLDVYDYLMKGKMKDDIRLQEGDVIIVNPYESLVRITGKVKRPMFYEMKPTETVATILDYSGGFTGDAYKKAVRIIRKSGREHQVYNVDEMDYSVFRLDDGDSISVDGVLKRFENRVEIRGAVYRPGLYELSGTVNTVKQLIKRAEGVRGDAFLNRVLLDREHEDLSHEIIAIDLAGMMKGTVADIPLQKNDILYIPSINDLKEEETISIHGEVANPGTFLFSNKMTIEDLLIQAGGLLEAAATTKVDVTRRIKDPKSTSFSSVLGKTFSFDVKDGLVVGGEDNFYLEPFDEVYVRKSPAYRKQQNVVVAGEVLFGGNYALIKKNERLSDLVSKAGGVTPDAYVKGARLIRRMTEEEQRRQADAVRMARMGEGKDSISVEKLNISDTYTVGINLGKAISNPGSDFDLVLREGDILFIPEYINTVKISGAVMYPNTVLYKKGESLRYYINQAGGYGNMAKKKKAYVVYMNGTVSRLKARDRKAIEPGCEIIVPSKEEKKRMSTAEILGMGSTTASIAAMIATMVNLFK</sequence>
<dbReference type="EMBL" id="QSUL01000006">
    <property type="protein sequence ID" value="RGN35997.1"/>
    <property type="molecule type" value="Genomic_DNA"/>
</dbReference>
<evidence type="ECO:0000256" key="3">
    <source>
        <dbReference type="ARBA" id="ARBA00022448"/>
    </source>
</evidence>
<evidence type="ECO:0000256" key="11">
    <source>
        <dbReference type="ARBA" id="ARBA00023136"/>
    </source>
</evidence>
<dbReference type="Pfam" id="PF10531">
    <property type="entry name" value="SLBB"/>
    <property type="match status" value="4"/>
</dbReference>
<keyword evidence="5" id="KW-0762">Sugar transport</keyword>
<feature type="domain" description="SLBB" evidence="18">
    <location>
        <begin position="236"/>
        <end position="312"/>
    </location>
</feature>
<dbReference type="GO" id="GO:0046930">
    <property type="term" value="C:pore complex"/>
    <property type="evidence" value="ECO:0007669"/>
    <property type="project" value="UniProtKB-KW"/>
</dbReference>
<evidence type="ECO:0000256" key="8">
    <source>
        <dbReference type="ARBA" id="ARBA00023047"/>
    </source>
</evidence>
<keyword evidence="9" id="KW-0406">Ion transport</keyword>